<dbReference type="EMBL" id="BRPK01000017">
    <property type="protein sequence ID" value="GLB44586.1"/>
    <property type="molecule type" value="Genomic_DNA"/>
</dbReference>
<evidence type="ECO:0000313" key="3">
    <source>
        <dbReference type="Proteomes" id="UP001063166"/>
    </source>
</evidence>
<keyword evidence="3" id="KW-1185">Reference proteome</keyword>
<accession>A0A9P3PZP8</accession>
<protein>
    <submittedName>
        <fullName evidence="2">Uncharacterized protein</fullName>
    </submittedName>
</protein>
<dbReference type="Proteomes" id="UP001063166">
    <property type="component" value="Unassembled WGS sequence"/>
</dbReference>
<feature type="region of interest" description="Disordered" evidence="1">
    <location>
        <begin position="1"/>
        <end position="20"/>
    </location>
</feature>
<comment type="caution">
    <text evidence="2">The sequence shown here is derived from an EMBL/GenBank/DDBJ whole genome shotgun (WGS) entry which is preliminary data.</text>
</comment>
<proteinExistence type="predicted"/>
<dbReference type="OrthoDB" id="3235454at2759"/>
<dbReference type="AlphaFoldDB" id="A0A9P3PZP8"/>
<organism evidence="2 3">
    <name type="scientific">Lyophyllum shimeji</name>
    <name type="common">Hon-shimeji</name>
    <name type="synonym">Tricholoma shimeji</name>
    <dbReference type="NCBI Taxonomy" id="47721"/>
    <lineage>
        <taxon>Eukaryota</taxon>
        <taxon>Fungi</taxon>
        <taxon>Dikarya</taxon>
        <taxon>Basidiomycota</taxon>
        <taxon>Agaricomycotina</taxon>
        <taxon>Agaricomycetes</taxon>
        <taxon>Agaricomycetidae</taxon>
        <taxon>Agaricales</taxon>
        <taxon>Tricholomatineae</taxon>
        <taxon>Lyophyllaceae</taxon>
        <taxon>Lyophyllum</taxon>
    </lineage>
</organism>
<name>A0A9P3PZP8_LYOSH</name>
<reference evidence="2" key="1">
    <citation type="submission" date="2022-07" db="EMBL/GenBank/DDBJ databases">
        <title>The genome of Lyophyllum shimeji provides insight into the initial evolution of ectomycorrhizal fungal genome.</title>
        <authorList>
            <person name="Kobayashi Y."/>
            <person name="Shibata T."/>
            <person name="Hirakawa H."/>
            <person name="Shigenobu S."/>
            <person name="Nishiyama T."/>
            <person name="Yamada A."/>
            <person name="Hasebe M."/>
            <person name="Kawaguchi M."/>
        </authorList>
    </citation>
    <scope>NUCLEOTIDE SEQUENCE</scope>
    <source>
        <strain evidence="2">AT787</strain>
    </source>
</reference>
<evidence type="ECO:0000256" key="1">
    <source>
        <dbReference type="SAM" id="MobiDB-lite"/>
    </source>
</evidence>
<gene>
    <name evidence="2" type="ORF">LshimejAT787_1702130</name>
</gene>
<evidence type="ECO:0000313" key="2">
    <source>
        <dbReference type="EMBL" id="GLB44586.1"/>
    </source>
</evidence>
<sequence length="221" mass="24607">MAPRSTKPLSGDLSSDDEDEFNFLASQQSNGSEDQALEMALAKHYAAVREKKRKENEQKFLKTAYKQLSKEVAIPTEELSSSVETVYADFLQKYATSEDTIHKIWSQIQKEQQKLLTLVQKKLALNTEARKKIEANHISGLARTKAACRELQGIPPITISGRSPADALQAGYILTPVNHLSGSTVTIINELSDPVSLRYLFVLLNAHILFFPMGSIIVMET</sequence>